<protein>
    <recommendedName>
        <fullName evidence="4">Yip1 domain-containing protein</fullName>
    </recommendedName>
</protein>
<organism evidence="2 3">
    <name type="scientific">Luedemannella flava</name>
    <dbReference type="NCBI Taxonomy" id="349316"/>
    <lineage>
        <taxon>Bacteria</taxon>
        <taxon>Bacillati</taxon>
        <taxon>Actinomycetota</taxon>
        <taxon>Actinomycetes</taxon>
        <taxon>Micromonosporales</taxon>
        <taxon>Micromonosporaceae</taxon>
        <taxon>Luedemannella</taxon>
    </lineage>
</organism>
<evidence type="ECO:0000313" key="3">
    <source>
        <dbReference type="Proteomes" id="UP001500218"/>
    </source>
</evidence>
<feature type="transmembrane region" description="Helical" evidence="1">
    <location>
        <begin position="219"/>
        <end position="237"/>
    </location>
</feature>
<reference evidence="3" key="1">
    <citation type="journal article" date="2019" name="Int. J. Syst. Evol. Microbiol.">
        <title>The Global Catalogue of Microorganisms (GCM) 10K type strain sequencing project: providing services to taxonomists for standard genome sequencing and annotation.</title>
        <authorList>
            <consortium name="The Broad Institute Genomics Platform"/>
            <consortium name="The Broad Institute Genome Sequencing Center for Infectious Disease"/>
            <person name="Wu L."/>
            <person name="Ma J."/>
        </authorList>
    </citation>
    <scope>NUCLEOTIDE SEQUENCE [LARGE SCALE GENOMIC DNA]</scope>
    <source>
        <strain evidence="3">JCM 13250</strain>
    </source>
</reference>
<dbReference type="RefSeq" id="WP_344133740.1">
    <property type="nucleotide sequence ID" value="NZ_BAAALT010000122.1"/>
</dbReference>
<feature type="transmembrane region" description="Helical" evidence="1">
    <location>
        <begin position="109"/>
        <end position="130"/>
    </location>
</feature>
<evidence type="ECO:0008006" key="4">
    <source>
        <dbReference type="Google" id="ProtNLM"/>
    </source>
</evidence>
<feature type="transmembrane region" description="Helical" evidence="1">
    <location>
        <begin position="182"/>
        <end position="207"/>
    </location>
</feature>
<keyword evidence="3" id="KW-1185">Reference proteome</keyword>
<comment type="caution">
    <text evidence="2">The sequence shown here is derived from an EMBL/GenBank/DDBJ whole genome shotgun (WGS) entry which is preliminary data.</text>
</comment>
<feature type="transmembrane region" description="Helical" evidence="1">
    <location>
        <begin position="12"/>
        <end position="29"/>
    </location>
</feature>
<keyword evidence="1" id="KW-0472">Membrane</keyword>
<dbReference type="EMBL" id="BAAALT010000122">
    <property type="protein sequence ID" value="GAA1813330.1"/>
    <property type="molecule type" value="Genomic_DNA"/>
</dbReference>
<name>A0ABP4YLG6_9ACTN</name>
<feature type="transmembrane region" description="Helical" evidence="1">
    <location>
        <begin position="49"/>
        <end position="72"/>
    </location>
</feature>
<evidence type="ECO:0000313" key="2">
    <source>
        <dbReference type="EMBL" id="GAA1813330.1"/>
    </source>
</evidence>
<dbReference type="Proteomes" id="UP001500218">
    <property type="component" value="Unassembled WGS sequence"/>
</dbReference>
<feature type="transmembrane region" description="Helical" evidence="1">
    <location>
        <begin position="79"/>
        <end position="97"/>
    </location>
</feature>
<keyword evidence="1" id="KW-0812">Transmembrane</keyword>
<evidence type="ECO:0000256" key="1">
    <source>
        <dbReference type="SAM" id="Phobius"/>
    </source>
</evidence>
<gene>
    <name evidence="2" type="ORF">GCM10009682_38120</name>
</gene>
<proteinExistence type="predicted"/>
<sequence>MAEEDDAGRGTWYDAAAVLAVIAVLALAGRQLRPLVEQGAFLARTGEGLAPLSGVAWARAAVWLVAGVAVLVGRTRVAVVAAWAGVAVELAATSELLGRPPGFEVPAGLLAWPVLLAAAAAVLVSVPGAVERGLDLLGRLGRMAVVAAAATFALMAAAVPLLGDVYDTPADAFDPDFLPRFVISSVLHAWVVAVGIAAPVGLVIAALASADRAVRPKAFLLVGVLALGYVLVQQGMMPMPFGL</sequence>
<accession>A0ABP4YLG6</accession>
<keyword evidence="1" id="KW-1133">Transmembrane helix</keyword>
<feature type="transmembrane region" description="Helical" evidence="1">
    <location>
        <begin position="142"/>
        <end position="162"/>
    </location>
</feature>